<protein>
    <submittedName>
        <fullName evidence="2">VapC toxin family PIN domain ribonuclease</fullName>
    </submittedName>
</protein>
<comment type="caution">
    <text evidence="2">The sequence shown here is derived from an EMBL/GenBank/DDBJ whole genome shotgun (WGS) entry which is preliminary data.</text>
</comment>
<reference evidence="2 3" key="1">
    <citation type="submission" date="2018-03" db="EMBL/GenBank/DDBJ databases">
        <title>The draft genome of Mesorhizobium soli JCM 19897.</title>
        <authorList>
            <person name="Li L."/>
            <person name="Liu L."/>
            <person name="Liang L."/>
            <person name="Wang T."/>
            <person name="Zhang X."/>
        </authorList>
    </citation>
    <scope>NUCLEOTIDE SEQUENCE [LARGE SCALE GENOMIC DNA]</scope>
    <source>
        <strain evidence="2 3">JCM 19897</strain>
    </source>
</reference>
<name>A0A2P7SA93_9HYPH</name>
<evidence type="ECO:0000313" key="3">
    <source>
        <dbReference type="Proteomes" id="UP000240653"/>
    </source>
</evidence>
<dbReference type="InterPro" id="IPR041705">
    <property type="entry name" value="PIN_Sll0205"/>
</dbReference>
<evidence type="ECO:0000313" key="2">
    <source>
        <dbReference type="EMBL" id="PSJ59406.1"/>
    </source>
</evidence>
<keyword evidence="3" id="KW-1185">Reference proteome</keyword>
<dbReference type="CDD" id="cd09872">
    <property type="entry name" value="PIN_Sll0205-like"/>
    <property type="match status" value="1"/>
</dbReference>
<dbReference type="PANTHER" id="PTHR36173">
    <property type="entry name" value="RIBONUCLEASE VAPC16-RELATED"/>
    <property type="match status" value="1"/>
</dbReference>
<dbReference type="InterPro" id="IPR002716">
    <property type="entry name" value="PIN_dom"/>
</dbReference>
<dbReference type="OrthoDB" id="9798990at2"/>
<dbReference type="EMBL" id="PXYL01000008">
    <property type="protein sequence ID" value="PSJ59406.1"/>
    <property type="molecule type" value="Genomic_DNA"/>
</dbReference>
<feature type="domain" description="PIN" evidence="1">
    <location>
        <begin position="2"/>
        <end position="122"/>
    </location>
</feature>
<dbReference type="Proteomes" id="UP000240653">
    <property type="component" value="Unassembled WGS sequence"/>
</dbReference>
<dbReference type="PANTHER" id="PTHR36173:SF1">
    <property type="entry name" value="RIBONUCLEASE VAPC22"/>
    <property type="match status" value="1"/>
</dbReference>
<dbReference type="InterPro" id="IPR029060">
    <property type="entry name" value="PIN-like_dom_sf"/>
</dbReference>
<organism evidence="2 3">
    <name type="scientific">Pseudaminobacter soli</name>
    <name type="common">ex Li et al. 2025</name>
    <dbReference type="NCBI Taxonomy" id="1295366"/>
    <lineage>
        <taxon>Bacteria</taxon>
        <taxon>Pseudomonadati</taxon>
        <taxon>Pseudomonadota</taxon>
        <taxon>Alphaproteobacteria</taxon>
        <taxon>Hyphomicrobiales</taxon>
        <taxon>Phyllobacteriaceae</taxon>
        <taxon>Pseudaminobacter</taxon>
    </lineage>
</organism>
<dbReference type="AlphaFoldDB" id="A0A2P7SA93"/>
<dbReference type="Gene3D" id="3.40.50.1010">
    <property type="entry name" value="5'-nuclease"/>
    <property type="match status" value="1"/>
</dbReference>
<evidence type="ECO:0000259" key="1">
    <source>
        <dbReference type="Pfam" id="PF01850"/>
    </source>
</evidence>
<gene>
    <name evidence="2" type="ORF">C7I85_17550</name>
</gene>
<dbReference type="Pfam" id="PF01850">
    <property type="entry name" value="PIN"/>
    <property type="match status" value="1"/>
</dbReference>
<dbReference type="RefSeq" id="WP_106725292.1">
    <property type="nucleotide sequence ID" value="NZ_PXYL01000008.1"/>
</dbReference>
<accession>A0A2P7SA93</accession>
<dbReference type="InterPro" id="IPR052919">
    <property type="entry name" value="TA_system_RNase"/>
</dbReference>
<proteinExistence type="predicted"/>
<sequence>MIVLDTHALIWWVNKDDTRLSSVAADAIDQALAGDGVVASSISAWELAMLVSKGKLDLSIDVLTWLSVASEIDGFSFVPVDNVIAVKSQTLPGDFHPDPADRIIVALARELGAELVTADRKIIGYPHVATIW</sequence>
<dbReference type="SUPFAM" id="SSF88723">
    <property type="entry name" value="PIN domain-like"/>
    <property type="match status" value="1"/>
</dbReference>